<sequence>MVFSSSEEEHVKHVASVLQRLRDNNLFSKASKRVLHSSSVEYLGYVVSSQGLKMNSSKVQQILNWPQPKNIKALQSFIGLANFYCRCIKHYSKKSLLSLSSLKKTRRSSSMRKLLANDSGKNPIALNSHKLLSDHYSLQYFTSSEVFTCCQARLADFLSEFHFSITYCPGRLDNLPYALSHWDDVYPERVVDFIIKNPQNFHQVLKQNEIKESRFLLALVDQIQKAIWQDKEYKEILKQLARGESVTDYSLEPQAKFLLFKDRLVIPRNHEPQLYIIQRRHDSQLAGQLRQKKTLKLTKRDYY</sequence>
<reference evidence="1" key="1">
    <citation type="submission" date="2021-03" db="EMBL/GenBank/DDBJ databases">
        <title>Draft genome sequence of rust myrtle Austropuccinia psidii MF-1, a brazilian biotype.</title>
        <authorList>
            <person name="Quecine M.C."/>
            <person name="Pachon D.M.R."/>
            <person name="Bonatelli M.L."/>
            <person name="Correr F.H."/>
            <person name="Franceschini L.M."/>
            <person name="Leite T.F."/>
            <person name="Margarido G.R.A."/>
            <person name="Almeida C.A."/>
            <person name="Ferrarezi J.A."/>
            <person name="Labate C.A."/>
        </authorList>
    </citation>
    <scope>NUCLEOTIDE SEQUENCE</scope>
    <source>
        <strain evidence="1">MF-1</strain>
    </source>
</reference>
<comment type="caution">
    <text evidence="1">The sequence shown here is derived from an EMBL/GenBank/DDBJ whole genome shotgun (WGS) entry which is preliminary data.</text>
</comment>
<evidence type="ECO:0000313" key="1">
    <source>
        <dbReference type="EMBL" id="MBW0585222.1"/>
    </source>
</evidence>
<dbReference type="PANTHER" id="PTHR37984">
    <property type="entry name" value="PROTEIN CBG26694"/>
    <property type="match status" value="1"/>
</dbReference>
<dbReference type="InterPro" id="IPR050951">
    <property type="entry name" value="Retrovirus_Pol_polyprotein"/>
</dbReference>
<dbReference type="Gene3D" id="3.30.70.270">
    <property type="match status" value="2"/>
</dbReference>
<organism evidence="1 2">
    <name type="scientific">Austropuccinia psidii MF-1</name>
    <dbReference type="NCBI Taxonomy" id="1389203"/>
    <lineage>
        <taxon>Eukaryota</taxon>
        <taxon>Fungi</taxon>
        <taxon>Dikarya</taxon>
        <taxon>Basidiomycota</taxon>
        <taxon>Pucciniomycotina</taxon>
        <taxon>Pucciniomycetes</taxon>
        <taxon>Pucciniales</taxon>
        <taxon>Sphaerophragmiaceae</taxon>
        <taxon>Austropuccinia</taxon>
    </lineage>
</organism>
<dbReference type="OrthoDB" id="2505288at2759"/>
<dbReference type="PANTHER" id="PTHR37984:SF5">
    <property type="entry name" value="PROTEIN NYNRIN-LIKE"/>
    <property type="match status" value="1"/>
</dbReference>
<dbReference type="InterPro" id="IPR043502">
    <property type="entry name" value="DNA/RNA_pol_sf"/>
</dbReference>
<name>A0A9Q3KQJ4_9BASI</name>
<dbReference type="AlphaFoldDB" id="A0A9Q3KQJ4"/>
<accession>A0A9Q3KQJ4</accession>
<evidence type="ECO:0000313" key="2">
    <source>
        <dbReference type="Proteomes" id="UP000765509"/>
    </source>
</evidence>
<dbReference type="Proteomes" id="UP000765509">
    <property type="component" value="Unassembled WGS sequence"/>
</dbReference>
<proteinExistence type="predicted"/>
<keyword evidence="2" id="KW-1185">Reference proteome</keyword>
<dbReference type="EMBL" id="AVOT02120248">
    <property type="protein sequence ID" value="MBW0585222.1"/>
    <property type="molecule type" value="Genomic_DNA"/>
</dbReference>
<evidence type="ECO:0008006" key="3">
    <source>
        <dbReference type="Google" id="ProtNLM"/>
    </source>
</evidence>
<protein>
    <recommendedName>
        <fullName evidence="3">Reverse transcriptase domain-containing protein</fullName>
    </recommendedName>
</protein>
<dbReference type="InterPro" id="IPR043128">
    <property type="entry name" value="Rev_trsase/Diguanyl_cyclase"/>
</dbReference>
<dbReference type="SUPFAM" id="SSF56672">
    <property type="entry name" value="DNA/RNA polymerases"/>
    <property type="match status" value="1"/>
</dbReference>
<gene>
    <name evidence="1" type="ORF">O181_124937</name>
</gene>